<evidence type="ECO:0000256" key="1">
    <source>
        <dbReference type="ARBA" id="ARBA00022679"/>
    </source>
</evidence>
<organism evidence="4 5">
    <name type="scientific">Lacticaseibacillus pabuli</name>
    <dbReference type="NCBI Taxonomy" id="3025672"/>
    <lineage>
        <taxon>Bacteria</taxon>
        <taxon>Bacillati</taxon>
        <taxon>Bacillota</taxon>
        <taxon>Bacilli</taxon>
        <taxon>Lactobacillales</taxon>
        <taxon>Lactobacillaceae</taxon>
        <taxon>Lacticaseibacillus</taxon>
    </lineage>
</organism>
<protein>
    <submittedName>
        <fullName evidence="4">GNAT family N-acetyltransferase</fullName>
    </submittedName>
</protein>
<dbReference type="Pfam" id="PF00583">
    <property type="entry name" value="Acetyltransf_1"/>
    <property type="match status" value="1"/>
</dbReference>
<dbReference type="InterPro" id="IPR016181">
    <property type="entry name" value="Acyl_CoA_acyltransferase"/>
</dbReference>
<evidence type="ECO:0000259" key="3">
    <source>
        <dbReference type="PROSITE" id="PS51186"/>
    </source>
</evidence>
<accession>A0ABY7WSF2</accession>
<proteinExistence type="predicted"/>
<dbReference type="RefSeq" id="WP_274259075.1">
    <property type="nucleotide sequence ID" value="NZ_CP117884.1"/>
</dbReference>
<dbReference type="CDD" id="cd04301">
    <property type="entry name" value="NAT_SF"/>
    <property type="match status" value="1"/>
</dbReference>
<dbReference type="PANTHER" id="PTHR43877:SF1">
    <property type="entry name" value="ACETYLTRANSFERASE"/>
    <property type="match status" value="1"/>
</dbReference>
<keyword evidence="1" id="KW-0808">Transferase</keyword>
<dbReference type="Proteomes" id="UP001220377">
    <property type="component" value="Chromosome"/>
</dbReference>
<dbReference type="InterPro" id="IPR000182">
    <property type="entry name" value="GNAT_dom"/>
</dbReference>
<sequence length="189" mass="21312">MIIRQATAADGVQVAPLINIVFDEMEIPSLMKMADKDVFAVFADAFKEAPYRYSYAHTVVAEEDGEILGIAVGYPGSDEAHIDDAFQPYLHRLGIPEDEKLFTWPETFPGDWYLDTLAVKESAQHRGIGSQLLDDTTRRAKEAGLHHVGLCCDLENPKAQALYERHGFVDDGRVQIFDHMYRHMSKQVD</sequence>
<dbReference type="Gene3D" id="3.40.630.30">
    <property type="match status" value="1"/>
</dbReference>
<dbReference type="SUPFAM" id="SSF55729">
    <property type="entry name" value="Acyl-CoA N-acyltransferases (Nat)"/>
    <property type="match status" value="1"/>
</dbReference>
<dbReference type="PANTHER" id="PTHR43877">
    <property type="entry name" value="AMINOALKYLPHOSPHONATE N-ACETYLTRANSFERASE-RELATED-RELATED"/>
    <property type="match status" value="1"/>
</dbReference>
<dbReference type="PROSITE" id="PS51186">
    <property type="entry name" value="GNAT"/>
    <property type="match status" value="1"/>
</dbReference>
<dbReference type="InterPro" id="IPR050832">
    <property type="entry name" value="Bact_Acetyltransf"/>
</dbReference>
<keyword evidence="2" id="KW-0012">Acyltransferase</keyword>
<evidence type="ECO:0000256" key="2">
    <source>
        <dbReference type="ARBA" id="ARBA00023315"/>
    </source>
</evidence>
<dbReference type="EMBL" id="CP117884">
    <property type="protein sequence ID" value="WDF81954.1"/>
    <property type="molecule type" value="Genomic_DNA"/>
</dbReference>
<feature type="domain" description="N-acetyltransferase" evidence="3">
    <location>
        <begin position="1"/>
        <end position="189"/>
    </location>
</feature>
<reference evidence="4 5" key="1">
    <citation type="submission" date="2023-02" db="EMBL/GenBank/DDBJ databases">
        <title>Genome sequence of Lacticaseibacillus sp. KACC 23028.</title>
        <authorList>
            <person name="Kim S."/>
            <person name="Heo J."/>
            <person name="Kwon S.-W."/>
        </authorList>
    </citation>
    <scope>NUCLEOTIDE SEQUENCE [LARGE SCALE GENOMIC DNA]</scope>
    <source>
        <strain evidence="4 5">KACC 23028</strain>
    </source>
</reference>
<name>A0ABY7WSF2_9LACO</name>
<evidence type="ECO:0000313" key="5">
    <source>
        <dbReference type="Proteomes" id="UP001220377"/>
    </source>
</evidence>
<keyword evidence="5" id="KW-1185">Reference proteome</keyword>
<gene>
    <name evidence="4" type="ORF">PQ472_08460</name>
</gene>
<evidence type="ECO:0000313" key="4">
    <source>
        <dbReference type="EMBL" id="WDF81954.1"/>
    </source>
</evidence>